<dbReference type="EC" id="2.1.1.80" evidence="2"/>
<dbReference type="PRINTS" id="PR00996">
    <property type="entry name" value="CHERMTFRASE"/>
</dbReference>
<dbReference type="AlphaFoldDB" id="A0A4Y7RT45"/>
<dbReference type="EMBL" id="QFFZ01000010">
    <property type="protein sequence ID" value="TEB11899.1"/>
    <property type="molecule type" value="Genomic_DNA"/>
</dbReference>
<dbReference type="InterPro" id="IPR000780">
    <property type="entry name" value="CheR_MeTrfase"/>
</dbReference>
<evidence type="ECO:0000313" key="2">
    <source>
        <dbReference type="EMBL" id="TEB11899.1"/>
    </source>
</evidence>
<dbReference type="GO" id="GO:0032259">
    <property type="term" value="P:methylation"/>
    <property type="evidence" value="ECO:0007669"/>
    <property type="project" value="UniProtKB-KW"/>
</dbReference>
<organism evidence="2 3">
    <name type="scientific">Pelotomaculum propionicicum</name>
    <dbReference type="NCBI Taxonomy" id="258475"/>
    <lineage>
        <taxon>Bacteria</taxon>
        <taxon>Bacillati</taxon>
        <taxon>Bacillota</taxon>
        <taxon>Clostridia</taxon>
        <taxon>Eubacteriales</taxon>
        <taxon>Desulfotomaculaceae</taxon>
        <taxon>Pelotomaculum</taxon>
    </lineage>
</organism>
<dbReference type="RefSeq" id="WP_134213140.1">
    <property type="nucleotide sequence ID" value="NZ_QFFZ01000010.1"/>
</dbReference>
<sequence length="204" mass="23210">MAFTYFFRDMHTLELIVKHVVPSVAGFSKIRVWDAGCAMGPEPYSMAIMFAENMGRFAFRNFRIDATDIDGSNLFGKVISDGLYPEDDLKRIPRGLFEKYFQPGEKAGYYKIDEVIRTKVFFSKHDLLTLKPVGSGFNLILCKNVLLHFQPAERVEVIKMFHAALAPGGYFATEQTQKMPPETAHLFRQVAADAQLFQKIEAKQ</sequence>
<dbReference type="Pfam" id="PF01739">
    <property type="entry name" value="CheR"/>
    <property type="match status" value="1"/>
</dbReference>
<dbReference type="PROSITE" id="PS50123">
    <property type="entry name" value="CHER"/>
    <property type="match status" value="1"/>
</dbReference>
<dbReference type="PANTHER" id="PTHR24422:SF10">
    <property type="entry name" value="CHEMOTAXIS PROTEIN METHYLTRANSFERASE 2"/>
    <property type="match status" value="1"/>
</dbReference>
<keyword evidence="2" id="KW-0489">Methyltransferase</keyword>
<dbReference type="SUPFAM" id="SSF53335">
    <property type="entry name" value="S-adenosyl-L-methionine-dependent methyltransferases"/>
    <property type="match status" value="1"/>
</dbReference>
<dbReference type="Proteomes" id="UP000297597">
    <property type="component" value="Unassembled WGS sequence"/>
</dbReference>
<reference evidence="2 3" key="1">
    <citation type="journal article" date="2018" name="Environ. Microbiol.">
        <title>Novel energy conservation strategies and behaviour of Pelotomaculum schinkii driving syntrophic propionate catabolism.</title>
        <authorList>
            <person name="Hidalgo-Ahumada C.A.P."/>
            <person name="Nobu M.K."/>
            <person name="Narihiro T."/>
            <person name="Tamaki H."/>
            <person name="Liu W.T."/>
            <person name="Kamagata Y."/>
            <person name="Stams A.J.M."/>
            <person name="Imachi H."/>
            <person name="Sousa D.Z."/>
        </authorList>
    </citation>
    <scope>NUCLEOTIDE SEQUENCE [LARGE SCALE GENOMIC DNA]</scope>
    <source>
        <strain evidence="2 3">MGP</strain>
    </source>
</reference>
<dbReference type="InterPro" id="IPR029063">
    <property type="entry name" value="SAM-dependent_MTases_sf"/>
</dbReference>
<proteinExistence type="predicted"/>
<dbReference type="GO" id="GO:0008983">
    <property type="term" value="F:protein-glutamate O-methyltransferase activity"/>
    <property type="evidence" value="ECO:0007669"/>
    <property type="project" value="UniProtKB-EC"/>
</dbReference>
<feature type="domain" description="CheR-type methyltransferase" evidence="1">
    <location>
        <begin position="1"/>
        <end position="200"/>
    </location>
</feature>
<dbReference type="OrthoDB" id="9816309at2"/>
<evidence type="ECO:0000259" key="1">
    <source>
        <dbReference type="PROSITE" id="PS50123"/>
    </source>
</evidence>
<comment type="caution">
    <text evidence="2">The sequence shown here is derived from an EMBL/GenBank/DDBJ whole genome shotgun (WGS) entry which is preliminary data.</text>
</comment>
<dbReference type="SMART" id="SM00138">
    <property type="entry name" value="MeTrc"/>
    <property type="match status" value="1"/>
</dbReference>
<name>A0A4Y7RT45_9FIRM</name>
<protein>
    <submittedName>
        <fullName evidence="2">Chemotaxis protein methyltransferase</fullName>
        <ecNumber evidence="2">2.1.1.80</ecNumber>
    </submittedName>
</protein>
<dbReference type="InterPro" id="IPR022642">
    <property type="entry name" value="CheR_C"/>
</dbReference>
<gene>
    <name evidence="2" type="primary">cheR_1</name>
    <name evidence="2" type="ORF">Pmgp_01266</name>
</gene>
<keyword evidence="2" id="KW-0808">Transferase</keyword>
<dbReference type="Gene3D" id="3.40.50.150">
    <property type="entry name" value="Vaccinia Virus protein VP39"/>
    <property type="match status" value="1"/>
</dbReference>
<evidence type="ECO:0000313" key="3">
    <source>
        <dbReference type="Proteomes" id="UP000297597"/>
    </source>
</evidence>
<dbReference type="PANTHER" id="PTHR24422">
    <property type="entry name" value="CHEMOTAXIS PROTEIN METHYLTRANSFERASE"/>
    <property type="match status" value="1"/>
</dbReference>
<keyword evidence="3" id="KW-1185">Reference proteome</keyword>
<dbReference type="InterPro" id="IPR050903">
    <property type="entry name" value="Bact_Chemotaxis_MeTrfase"/>
</dbReference>
<accession>A0A4Y7RT45</accession>